<reference evidence="2 3" key="1">
    <citation type="journal article" date="2016" name="Nat. Commun.">
        <title>Thousands of microbial genomes shed light on interconnected biogeochemical processes in an aquifer system.</title>
        <authorList>
            <person name="Anantharaman K."/>
            <person name="Brown C.T."/>
            <person name="Hug L.A."/>
            <person name="Sharon I."/>
            <person name="Castelle C.J."/>
            <person name="Probst A.J."/>
            <person name="Thomas B.C."/>
            <person name="Singh A."/>
            <person name="Wilkins M.J."/>
            <person name="Karaoz U."/>
            <person name="Brodie E.L."/>
            <person name="Williams K.H."/>
            <person name="Hubbard S.S."/>
            <person name="Banfield J.F."/>
        </authorList>
    </citation>
    <scope>NUCLEOTIDE SEQUENCE [LARGE SCALE GENOMIC DNA]</scope>
</reference>
<feature type="domain" description="Methyltransferase type 11" evidence="1">
    <location>
        <begin position="45"/>
        <end position="134"/>
    </location>
</feature>
<gene>
    <name evidence="2" type="ORF">A2W41_02885</name>
</gene>
<organism evidence="2 3">
    <name type="scientific">Candidatus Ryanbacteria bacterium RIFCSPHIGHO2_01_45_13</name>
    <dbReference type="NCBI Taxonomy" id="1802112"/>
    <lineage>
        <taxon>Bacteria</taxon>
        <taxon>Candidatus Ryaniibacteriota</taxon>
    </lineage>
</organism>
<dbReference type="Pfam" id="PF08241">
    <property type="entry name" value="Methyltransf_11"/>
    <property type="match status" value="1"/>
</dbReference>
<dbReference type="InterPro" id="IPR029063">
    <property type="entry name" value="SAM-dependent_MTases_sf"/>
</dbReference>
<accession>A0A1G2FXW5</accession>
<protein>
    <recommendedName>
        <fullName evidence="1">Methyltransferase type 11 domain-containing protein</fullName>
    </recommendedName>
</protein>
<name>A0A1G2FXW5_9BACT</name>
<dbReference type="Gene3D" id="3.40.50.150">
    <property type="entry name" value="Vaccinia Virus protein VP39"/>
    <property type="match status" value="1"/>
</dbReference>
<dbReference type="AlphaFoldDB" id="A0A1G2FXW5"/>
<dbReference type="InterPro" id="IPR013216">
    <property type="entry name" value="Methyltransf_11"/>
</dbReference>
<dbReference type="SUPFAM" id="SSF53335">
    <property type="entry name" value="S-adenosyl-L-methionine-dependent methyltransferases"/>
    <property type="match status" value="1"/>
</dbReference>
<dbReference type="PANTHER" id="PTHR42912">
    <property type="entry name" value="METHYLTRANSFERASE"/>
    <property type="match status" value="1"/>
</dbReference>
<evidence type="ECO:0000259" key="1">
    <source>
        <dbReference type="Pfam" id="PF08241"/>
    </source>
</evidence>
<dbReference type="CDD" id="cd02440">
    <property type="entry name" value="AdoMet_MTases"/>
    <property type="match status" value="1"/>
</dbReference>
<proteinExistence type="predicted"/>
<evidence type="ECO:0000313" key="2">
    <source>
        <dbReference type="EMBL" id="OGZ42667.1"/>
    </source>
</evidence>
<dbReference type="Proteomes" id="UP000176700">
    <property type="component" value="Unassembled WGS sequence"/>
</dbReference>
<comment type="caution">
    <text evidence="2">The sequence shown here is derived from an EMBL/GenBank/DDBJ whole genome shotgun (WGS) entry which is preliminary data.</text>
</comment>
<evidence type="ECO:0000313" key="3">
    <source>
        <dbReference type="Proteomes" id="UP000176700"/>
    </source>
</evidence>
<dbReference type="PANTHER" id="PTHR42912:SF80">
    <property type="entry name" value="METHYLTRANSFERASE DOMAIN-CONTAINING PROTEIN"/>
    <property type="match status" value="1"/>
</dbReference>
<dbReference type="InterPro" id="IPR050508">
    <property type="entry name" value="Methyltransf_Superfamily"/>
</dbReference>
<dbReference type="EMBL" id="MHNI01000014">
    <property type="protein sequence ID" value="OGZ42667.1"/>
    <property type="molecule type" value="Genomic_DNA"/>
</dbReference>
<dbReference type="GO" id="GO:0008757">
    <property type="term" value="F:S-adenosylmethionine-dependent methyltransferase activity"/>
    <property type="evidence" value="ECO:0007669"/>
    <property type="project" value="InterPro"/>
</dbReference>
<sequence length="225" mass="25381">MSKPTNSELASIFDSAAREYDDVTSSYAVARRRDILISWARGDCLEVGAGTGEVASALVKAGHHVVATDISPKMVEEIRKKLNIEAAACDAEKLPFQDASFDTVVGAEMIYYLDHPEKFVAEAHRVLKPGGRLLLSSANSTTKFYHKVRTLLRKMGFYRMYFDDSICDFFSERRLKTLLLHNNFKVVTVRKIIVVPFGAFDRLNKFLEKTPLKHFGIFILVLAEK</sequence>